<comment type="caution">
    <text evidence="2">The sequence shown here is derived from an EMBL/GenBank/DDBJ whole genome shotgun (WGS) entry which is preliminary data.</text>
</comment>
<dbReference type="Proteomes" id="UP000299102">
    <property type="component" value="Unassembled WGS sequence"/>
</dbReference>
<organism evidence="2 3">
    <name type="scientific">Eumeta variegata</name>
    <name type="common">Bagworm moth</name>
    <name type="synonym">Eumeta japonica</name>
    <dbReference type="NCBI Taxonomy" id="151549"/>
    <lineage>
        <taxon>Eukaryota</taxon>
        <taxon>Metazoa</taxon>
        <taxon>Ecdysozoa</taxon>
        <taxon>Arthropoda</taxon>
        <taxon>Hexapoda</taxon>
        <taxon>Insecta</taxon>
        <taxon>Pterygota</taxon>
        <taxon>Neoptera</taxon>
        <taxon>Endopterygota</taxon>
        <taxon>Lepidoptera</taxon>
        <taxon>Glossata</taxon>
        <taxon>Ditrysia</taxon>
        <taxon>Tineoidea</taxon>
        <taxon>Psychidae</taxon>
        <taxon>Oiketicinae</taxon>
        <taxon>Eumeta</taxon>
    </lineage>
</organism>
<evidence type="ECO:0000256" key="1">
    <source>
        <dbReference type="SAM" id="SignalP"/>
    </source>
</evidence>
<gene>
    <name evidence="2" type="ORF">EVAR_14336_1</name>
</gene>
<sequence>MSILHALAPLVFYSASPYAAGQRMGVLTARDLPFGGFLGDPLGTGSHWNTSTGWVYFVIQTESDPERGR</sequence>
<accession>A0A4C1UNV4</accession>
<dbReference type="AlphaFoldDB" id="A0A4C1UNV4"/>
<reference evidence="2 3" key="1">
    <citation type="journal article" date="2019" name="Commun. Biol.">
        <title>The bagworm genome reveals a unique fibroin gene that provides high tensile strength.</title>
        <authorList>
            <person name="Kono N."/>
            <person name="Nakamura H."/>
            <person name="Ohtoshi R."/>
            <person name="Tomita M."/>
            <person name="Numata K."/>
            <person name="Arakawa K."/>
        </authorList>
    </citation>
    <scope>NUCLEOTIDE SEQUENCE [LARGE SCALE GENOMIC DNA]</scope>
</reference>
<feature type="chain" id="PRO_5020038420" evidence="1">
    <location>
        <begin position="22"/>
        <end position="69"/>
    </location>
</feature>
<feature type="signal peptide" evidence="1">
    <location>
        <begin position="1"/>
        <end position="21"/>
    </location>
</feature>
<protein>
    <submittedName>
        <fullName evidence="2">Uncharacterized protein</fullName>
    </submittedName>
</protein>
<keyword evidence="3" id="KW-1185">Reference proteome</keyword>
<name>A0A4C1UNV4_EUMVA</name>
<proteinExistence type="predicted"/>
<keyword evidence="1" id="KW-0732">Signal</keyword>
<dbReference type="EMBL" id="BGZK01000194">
    <property type="protein sequence ID" value="GBP27514.1"/>
    <property type="molecule type" value="Genomic_DNA"/>
</dbReference>
<evidence type="ECO:0000313" key="2">
    <source>
        <dbReference type="EMBL" id="GBP27514.1"/>
    </source>
</evidence>
<evidence type="ECO:0000313" key="3">
    <source>
        <dbReference type="Proteomes" id="UP000299102"/>
    </source>
</evidence>